<evidence type="ECO:0000256" key="9">
    <source>
        <dbReference type="ARBA" id="ARBA00022989"/>
    </source>
</evidence>
<evidence type="ECO:0000256" key="6">
    <source>
        <dbReference type="ARBA" id="ARBA00022692"/>
    </source>
</evidence>
<evidence type="ECO:0000256" key="12">
    <source>
        <dbReference type="ARBA" id="ARBA00040080"/>
    </source>
</evidence>
<keyword evidence="4 13" id="KW-0813">Transport</keyword>
<evidence type="ECO:0000256" key="11">
    <source>
        <dbReference type="ARBA" id="ARBA00023136"/>
    </source>
</evidence>
<dbReference type="PANTHER" id="PTHR30477">
    <property type="entry name" value="ABC-TRANSPORTER METAL-BINDING PROTEIN"/>
    <property type="match status" value="1"/>
</dbReference>
<accession>A0ABS9CRW4</accession>
<protein>
    <recommendedName>
        <fullName evidence="12">High-affinity zinc uptake system membrane protein ZnuB</fullName>
    </recommendedName>
</protein>
<dbReference type="EMBL" id="JAKGAQ010000001">
    <property type="protein sequence ID" value="MCF2869974.1"/>
    <property type="molecule type" value="Genomic_DNA"/>
</dbReference>
<proteinExistence type="inferred from homology"/>
<comment type="similarity">
    <text evidence="3 13">Belongs to the ABC-3 integral membrane protein family.</text>
</comment>
<feature type="transmembrane region" description="Helical" evidence="14">
    <location>
        <begin position="12"/>
        <end position="31"/>
    </location>
</feature>
<evidence type="ECO:0000256" key="5">
    <source>
        <dbReference type="ARBA" id="ARBA00022475"/>
    </source>
</evidence>
<evidence type="ECO:0000256" key="3">
    <source>
        <dbReference type="ARBA" id="ARBA00008034"/>
    </source>
</evidence>
<dbReference type="CDD" id="cd06550">
    <property type="entry name" value="TM_ABC_iron-siderophores_like"/>
    <property type="match status" value="1"/>
</dbReference>
<dbReference type="PANTHER" id="PTHR30477:SF23">
    <property type="entry name" value="HIGH-AFFINITY ZINC UPTAKE SYSTEM MEMBRANE PROTEIN ZNUB"/>
    <property type="match status" value="1"/>
</dbReference>
<feature type="transmembrane region" description="Helical" evidence="14">
    <location>
        <begin position="215"/>
        <end position="234"/>
    </location>
</feature>
<keyword evidence="6 13" id="KW-0812">Transmembrane</keyword>
<feature type="transmembrane region" description="Helical" evidence="14">
    <location>
        <begin position="240"/>
        <end position="259"/>
    </location>
</feature>
<comment type="caution">
    <text evidence="15">The sequence shown here is derived from an EMBL/GenBank/DDBJ whole genome shotgun (WGS) entry which is preliminary data.</text>
</comment>
<evidence type="ECO:0000256" key="7">
    <source>
        <dbReference type="ARBA" id="ARBA00022833"/>
    </source>
</evidence>
<evidence type="ECO:0000256" key="8">
    <source>
        <dbReference type="ARBA" id="ARBA00022906"/>
    </source>
</evidence>
<dbReference type="Gene3D" id="1.10.3470.10">
    <property type="entry name" value="ABC transporter involved in vitamin B12 uptake, BtuC"/>
    <property type="match status" value="1"/>
</dbReference>
<dbReference type="SUPFAM" id="SSF81345">
    <property type="entry name" value="ABC transporter involved in vitamin B12 uptake, BtuC"/>
    <property type="match status" value="1"/>
</dbReference>
<evidence type="ECO:0000256" key="1">
    <source>
        <dbReference type="ARBA" id="ARBA00002313"/>
    </source>
</evidence>
<sequence length="264" mass="26850">MTLLDDFMIRALLAAVGTAVACGALGCFVVWRRMAYFGDATAHAAILGVALALAFSVSIPLGVLIVALGMALLVGSLSDTTLTPDSLLGVLSHSSLALGLVAVSMMPSARVDLDAYLFGDILVVSRADLLVIWGGAAVVCGVLAWRWQAFLSEILSNDLAYASGLNPKRDRMLLTLLIAAVVAVSIKVVGALLITAMLIIPAAAARLIARGPEAMAGYATAIGIVAAIGGLYAARGFGTPAGPSIICGAAALFCLALAVSKLRA</sequence>
<dbReference type="InterPro" id="IPR037294">
    <property type="entry name" value="ABC_BtuC-like"/>
</dbReference>
<keyword evidence="7" id="KW-0862">Zinc</keyword>
<gene>
    <name evidence="15" type="ORF">L0664_02740</name>
</gene>
<evidence type="ECO:0000256" key="10">
    <source>
        <dbReference type="ARBA" id="ARBA00023065"/>
    </source>
</evidence>
<keyword evidence="5" id="KW-1003">Cell membrane</keyword>
<feature type="transmembrane region" description="Helical" evidence="14">
    <location>
        <begin position="127"/>
        <end position="147"/>
    </location>
</feature>
<evidence type="ECO:0000313" key="15">
    <source>
        <dbReference type="EMBL" id="MCF2869974.1"/>
    </source>
</evidence>
<keyword evidence="10" id="KW-0406">Ion transport</keyword>
<evidence type="ECO:0000313" key="16">
    <source>
        <dbReference type="Proteomes" id="UP001200557"/>
    </source>
</evidence>
<name>A0ABS9CRW4_9RHOB</name>
<reference evidence="15 16" key="1">
    <citation type="submission" date="2022-01" db="EMBL/GenBank/DDBJ databases">
        <title>Octadecabacter sp. nov., isolated from a marine alga.</title>
        <authorList>
            <person name="Jin M.S."/>
            <person name="Kim H.M."/>
            <person name="Han D.M."/>
            <person name="Jung J.J."/>
            <person name="Jeon C.O."/>
        </authorList>
    </citation>
    <scope>NUCLEOTIDE SEQUENCE [LARGE SCALE GENOMIC DNA]</scope>
    <source>
        <strain evidence="15 16">G9-8</strain>
    </source>
</reference>
<feature type="transmembrane region" description="Helical" evidence="14">
    <location>
        <begin position="86"/>
        <end position="106"/>
    </location>
</feature>
<dbReference type="InterPro" id="IPR001626">
    <property type="entry name" value="ABC_TroCD"/>
</dbReference>
<evidence type="ECO:0000256" key="2">
    <source>
        <dbReference type="ARBA" id="ARBA00004651"/>
    </source>
</evidence>
<dbReference type="Proteomes" id="UP001200557">
    <property type="component" value="Unassembled WGS sequence"/>
</dbReference>
<keyword evidence="11 14" id="KW-0472">Membrane</keyword>
<keyword evidence="16" id="KW-1185">Reference proteome</keyword>
<dbReference type="RefSeq" id="WP_235224095.1">
    <property type="nucleotide sequence ID" value="NZ_JAKGAQ010000001.1"/>
</dbReference>
<organism evidence="15 16">
    <name type="scientific">Octadecabacter dasysiphoniae</name>
    <dbReference type="NCBI Taxonomy" id="2909341"/>
    <lineage>
        <taxon>Bacteria</taxon>
        <taxon>Pseudomonadati</taxon>
        <taxon>Pseudomonadota</taxon>
        <taxon>Alphaproteobacteria</taxon>
        <taxon>Rhodobacterales</taxon>
        <taxon>Roseobacteraceae</taxon>
        <taxon>Octadecabacter</taxon>
    </lineage>
</organism>
<comment type="subcellular location">
    <subcellularLocation>
        <location evidence="2 13">Cell membrane</location>
        <topology evidence="2 13">Multi-pass membrane protein</topology>
    </subcellularLocation>
</comment>
<dbReference type="Pfam" id="PF00950">
    <property type="entry name" value="ABC-3"/>
    <property type="match status" value="1"/>
</dbReference>
<keyword evidence="9 14" id="KW-1133">Transmembrane helix</keyword>
<evidence type="ECO:0000256" key="14">
    <source>
        <dbReference type="SAM" id="Phobius"/>
    </source>
</evidence>
<feature type="transmembrane region" description="Helical" evidence="14">
    <location>
        <begin position="173"/>
        <end position="203"/>
    </location>
</feature>
<comment type="function">
    <text evidence="1">Involved in the high-affinity zinc uptake transport system.</text>
</comment>
<feature type="transmembrane region" description="Helical" evidence="14">
    <location>
        <begin position="43"/>
        <end position="74"/>
    </location>
</feature>
<keyword evidence="8" id="KW-0864">Zinc transport</keyword>
<evidence type="ECO:0000256" key="13">
    <source>
        <dbReference type="RuleBase" id="RU003943"/>
    </source>
</evidence>
<evidence type="ECO:0000256" key="4">
    <source>
        <dbReference type="ARBA" id="ARBA00022448"/>
    </source>
</evidence>